<dbReference type="InterPro" id="IPR050900">
    <property type="entry name" value="Transposase_IS3/IS150/IS904"/>
</dbReference>
<dbReference type="InterPro" id="IPR002514">
    <property type="entry name" value="Transposase_8"/>
</dbReference>
<evidence type="ECO:0000313" key="4">
    <source>
        <dbReference type="EMBL" id="QCC77444.1"/>
    </source>
</evidence>
<dbReference type="Pfam" id="PF13276">
    <property type="entry name" value="HTH_21"/>
    <property type="match status" value="1"/>
</dbReference>
<feature type="coiled-coil region" evidence="2">
    <location>
        <begin position="56"/>
        <end position="83"/>
    </location>
</feature>
<dbReference type="Gene3D" id="3.30.420.10">
    <property type="entry name" value="Ribonuclease H-like superfamily/Ribonuclease H"/>
    <property type="match status" value="1"/>
</dbReference>
<dbReference type="PANTHER" id="PTHR46889">
    <property type="entry name" value="TRANSPOSASE INSF FOR INSERTION SEQUENCE IS3B-RELATED"/>
    <property type="match status" value="1"/>
</dbReference>
<evidence type="ECO:0000259" key="3">
    <source>
        <dbReference type="PROSITE" id="PS50994"/>
    </source>
</evidence>
<dbReference type="Pfam" id="PF00665">
    <property type="entry name" value="rve"/>
    <property type="match status" value="1"/>
</dbReference>
<comment type="function">
    <text evidence="1">Involved in the transposition of the insertion sequence.</text>
</comment>
<evidence type="ECO:0000256" key="2">
    <source>
        <dbReference type="SAM" id="Coils"/>
    </source>
</evidence>
<dbReference type="AlphaFoldDB" id="A0A4P7UCE5"/>
<dbReference type="Proteomes" id="UP000297025">
    <property type="component" value="Chromosome"/>
</dbReference>
<evidence type="ECO:0000256" key="1">
    <source>
        <dbReference type="ARBA" id="ARBA00002286"/>
    </source>
</evidence>
<dbReference type="GO" id="GO:0004803">
    <property type="term" value="F:transposase activity"/>
    <property type="evidence" value="ECO:0007669"/>
    <property type="project" value="InterPro"/>
</dbReference>
<dbReference type="GO" id="GO:0003677">
    <property type="term" value="F:DNA binding"/>
    <property type="evidence" value="ECO:0007669"/>
    <property type="project" value="InterPro"/>
</dbReference>
<dbReference type="NCBIfam" id="NF033516">
    <property type="entry name" value="transpos_IS3"/>
    <property type="match status" value="1"/>
</dbReference>
<dbReference type="OrthoDB" id="4281720at2"/>
<gene>
    <name evidence="4" type="ORF">E2C04_10095</name>
</gene>
<dbReference type="GO" id="GO:0006313">
    <property type="term" value="P:DNA transposition"/>
    <property type="evidence" value="ECO:0007669"/>
    <property type="project" value="InterPro"/>
</dbReference>
<dbReference type="KEGG" id="ndp:E2C04_10095"/>
<dbReference type="InterPro" id="IPR036397">
    <property type="entry name" value="RNaseH_sf"/>
</dbReference>
<dbReference type="Pfam" id="PF13333">
    <property type="entry name" value="rve_2"/>
    <property type="match status" value="1"/>
</dbReference>
<feature type="domain" description="Integrase catalytic" evidence="3">
    <location>
        <begin position="228"/>
        <end position="390"/>
    </location>
</feature>
<dbReference type="PROSITE" id="PS50994">
    <property type="entry name" value="INTEGRASE"/>
    <property type="match status" value="1"/>
</dbReference>
<dbReference type="Gene3D" id="1.10.10.60">
    <property type="entry name" value="Homeodomain-like"/>
    <property type="match status" value="1"/>
</dbReference>
<dbReference type="PANTHER" id="PTHR46889:SF4">
    <property type="entry name" value="TRANSPOSASE INSO FOR INSERTION SEQUENCE ELEMENT IS911B-RELATED"/>
    <property type="match status" value="1"/>
</dbReference>
<dbReference type="InterPro" id="IPR001584">
    <property type="entry name" value="Integrase_cat-core"/>
</dbReference>
<protein>
    <submittedName>
        <fullName evidence="4">IS3 family transposase</fullName>
    </submittedName>
</protein>
<dbReference type="InterPro" id="IPR048020">
    <property type="entry name" value="Transpos_IS3"/>
</dbReference>
<dbReference type="SUPFAM" id="SSF53098">
    <property type="entry name" value="Ribonuclease H-like"/>
    <property type="match status" value="1"/>
</dbReference>
<accession>A0A4P7UCE5</accession>
<sequence length="395" mass="44307">MAKPYPQEFRDDVVAVARQGQSSLKQIAKDFGISEGSLANWMKQANIEDGRRSGQTDADREELRALKRRNKLLEQENEVLRRAAAYLSQANLRENSLPLVREMAAAGAPIRVPVAVALRVLGLSRQGYYQWLKDPVSQRDWDDAHVIDVLYDLHTDDATLGYRFLTDELELEHGIRGGENRVHRLCRIAGITASHPKKRSKPGSTGPAPHDDLLAVVDEHGVVRHAFAATGPNQLWLWDISEHPTREGKLYICAIKDVWSNKIVGYSIDTRMKSSLARAAMRNAIALRAPVGTVCPSDRGGQFRANRTQRLLANNGLVGSMGRSYGAGDNASMESIFSLLQKNVLNTRRWDTRDELRLAMVTWIETKYNRRRRQRALGKLTPVEFEMIYAAADAA</sequence>
<evidence type="ECO:0000313" key="5">
    <source>
        <dbReference type="Proteomes" id="UP000297025"/>
    </source>
</evidence>
<dbReference type="Pfam" id="PF01527">
    <property type="entry name" value="HTH_Tnp_1"/>
    <property type="match status" value="1"/>
</dbReference>
<dbReference type="InterPro" id="IPR009057">
    <property type="entry name" value="Homeodomain-like_sf"/>
</dbReference>
<organism evidence="4 5">
    <name type="scientific">Nocardioides daphniae</name>
    <dbReference type="NCBI Taxonomy" id="402297"/>
    <lineage>
        <taxon>Bacteria</taxon>
        <taxon>Bacillati</taxon>
        <taxon>Actinomycetota</taxon>
        <taxon>Actinomycetes</taxon>
        <taxon>Propionibacteriales</taxon>
        <taxon>Nocardioidaceae</taxon>
        <taxon>Nocardioides</taxon>
    </lineage>
</organism>
<reference evidence="4 5" key="1">
    <citation type="journal article" date="2008" name="Int. J. Syst. Evol. Microbiol.">
        <title>Nocardioides daphniae sp. nov., isolated from Daphnia cucullata (Crustacea: Cladocera).</title>
        <authorList>
            <person name="Toth E.M."/>
            <person name="Keki Z."/>
            <person name="Homonnay Z.G."/>
            <person name="Borsodi A.K."/>
            <person name="Marialigeti K."/>
            <person name="Schumann P."/>
        </authorList>
    </citation>
    <scope>NUCLEOTIDE SEQUENCE [LARGE SCALE GENOMIC DNA]</scope>
    <source>
        <strain evidence="4 5">JCM 16608</strain>
    </source>
</reference>
<dbReference type="EMBL" id="CP038462">
    <property type="protein sequence ID" value="QCC77444.1"/>
    <property type="molecule type" value="Genomic_DNA"/>
</dbReference>
<keyword evidence="2" id="KW-0175">Coiled coil</keyword>
<dbReference type="InterPro" id="IPR012337">
    <property type="entry name" value="RNaseH-like_sf"/>
</dbReference>
<name>A0A4P7UCE5_9ACTN</name>
<dbReference type="GO" id="GO:0015074">
    <property type="term" value="P:DNA integration"/>
    <property type="evidence" value="ECO:0007669"/>
    <property type="project" value="InterPro"/>
</dbReference>
<dbReference type="SUPFAM" id="SSF46689">
    <property type="entry name" value="Homeodomain-like"/>
    <property type="match status" value="1"/>
</dbReference>
<proteinExistence type="predicted"/>
<dbReference type="InterPro" id="IPR025948">
    <property type="entry name" value="HTH-like_dom"/>
</dbReference>